<protein>
    <recommendedName>
        <fullName evidence="3">Kinase domain protein</fullName>
    </recommendedName>
</protein>
<dbReference type="RefSeq" id="XP_001441240.1">
    <property type="nucleotide sequence ID" value="XM_001441203.1"/>
</dbReference>
<gene>
    <name evidence="1" type="ORF">GSPATT00010115001</name>
</gene>
<dbReference type="OrthoDB" id="319703at2759"/>
<dbReference type="Proteomes" id="UP000000600">
    <property type="component" value="Unassembled WGS sequence"/>
</dbReference>
<proteinExistence type="predicted"/>
<dbReference type="AlphaFoldDB" id="A0CSS6"/>
<dbReference type="InParanoid" id="A0CSS6"/>
<reference evidence="1 2" key="1">
    <citation type="journal article" date="2006" name="Nature">
        <title>Global trends of whole-genome duplications revealed by the ciliate Paramecium tetraurelia.</title>
        <authorList>
            <consortium name="Genoscope"/>
            <person name="Aury J.-M."/>
            <person name="Jaillon O."/>
            <person name="Duret L."/>
            <person name="Noel B."/>
            <person name="Jubin C."/>
            <person name="Porcel B.M."/>
            <person name="Segurens B."/>
            <person name="Daubin V."/>
            <person name="Anthouard V."/>
            <person name="Aiach N."/>
            <person name="Arnaiz O."/>
            <person name="Billaut A."/>
            <person name="Beisson J."/>
            <person name="Blanc I."/>
            <person name="Bouhouche K."/>
            <person name="Camara F."/>
            <person name="Duharcourt S."/>
            <person name="Guigo R."/>
            <person name="Gogendeau D."/>
            <person name="Katinka M."/>
            <person name="Keller A.-M."/>
            <person name="Kissmehl R."/>
            <person name="Klotz C."/>
            <person name="Koll F."/>
            <person name="Le Moue A."/>
            <person name="Lepere C."/>
            <person name="Malinsky S."/>
            <person name="Nowacki M."/>
            <person name="Nowak J.K."/>
            <person name="Plattner H."/>
            <person name="Poulain J."/>
            <person name="Ruiz F."/>
            <person name="Serrano V."/>
            <person name="Zagulski M."/>
            <person name="Dessen P."/>
            <person name="Betermier M."/>
            <person name="Weissenbach J."/>
            <person name="Scarpelli C."/>
            <person name="Schachter V."/>
            <person name="Sperling L."/>
            <person name="Meyer E."/>
            <person name="Cohen J."/>
            <person name="Wincker P."/>
        </authorList>
    </citation>
    <scope>NUCLEOTIDE SEQUENCE [LARGE SCALE GENOMIC DNA]</scope>
    <source>
        <strain evidence="1 2">Stock d4-2</strain>
    </source>
</reference>
<evidence type="ECO:0000313" key="2">
    <source>
        <dbReference type="Proteomes" id="UP000000600"/>
    </source>
</evidence>
<accession>A0CSS6</accession>
<dbReference type="HOGENOM" id="CLU_1328589_0_0_1"/>
<organism evidence="1 2">
    <name type="scientific">Paramecium tetraurelia</name>
    <dbReference type="NCBI Taxonomy" id="5888"/>
    <lineage>
        <taxon>Eukaryota</taxon>
        <taxon>Sar</taxon>
        <taxon>Alveolata</taxon>
        <taxon>Ciliophora</taxon>
        <taxon>Intramacronucleata</taxon>
        <taxon>Oligohymenophorea</taxon>
        <taxon>Peniculida</taxon>
        <taxon>Parameciidae</taxon>
        <taxon>Paramecium</taxon>
    </lineage>
</organism>
<dbReference type="EMBL" id="CT868163">
    <property type="protein sequence ID" value="CAK73843.1"/>
    <property type="molecule type" value="Genomic_DNA"/>
</dbReference>
<sequence length="207" mass="24397">MASTCWQTNKNQAEYQIYQQQAQTKAQAQIQYFVFQDLQYVINLLYQLKAVAQHFKNSEHTMVKLCNNKLMLQLNISYGIHFDQLQQFQKDQTNLNFLIAQRNTAKGILESIIGKMNHDEQKLLKEQLEFIEDYKTNCLGSQCNLKQYSLKNTNLTPQFNEQVLQQLIHSIQQVDNQVTHIKENTNSSFSLEQIERTAYMKEKHKIN</sequence>
<evidence type="ECO:0000313" key="1">
    <source>
        <dbReference type="EMBL" id="CAK73843.1"/>
    </source>
</evidence>
<name>A0CSS6_PARTE</name>
<keyword evidence="2" id="KW-1185">Reference proteome</keyword>
<dbReference type="GeneID" id="5027025"/>
<evidence type="ECO:0008006" key="3">
    <source>
        <dbReference type="Google" id="ProtNLM"/>
    </source>
</evidence>
<dbReference type="KEGG" id="ptm:GSPATT00010115001"/>